<keyword evidence="6 8" id="KW-0067">ATP-binding</keyword>
<dbReference type="AlphaFoldDB" id="A0A7V7UWP1"/>
<feature type="binding site" evidence="8">
    <location>
        <position position="181"/>
    </location>
    <ligand>
        <name>ATP</name>
        <dbReference type="ChEBI" id="CHEBI:30616"/>
    </ligand>
</feature>
<feature type="binding site" evidence="8">
    <location>
        <position position="174"/>
    </location>
    <ligand>
        <name>ATP</name>
        <dbReference type="ChEBI" id="CHEBI:30616"/>
    </ligand>
</feature>
<name>A0A7V7UWP1_9BACI</name>
<evidence type="ECO:0000256" key="1">
    <source>
        <dbReference type="ARBA" id="ARBA00009747"/>
    </source>
</evidence>
<organism evidence="9 10">
    <name type="scientific">Bacillus mesophilum</name>
    <dbReference type="NCBI Taxonomy" id="1071718"/>
    <lineage>
        <taxon>Bacteria</taxon>
        <taxon>Bacillati</taxon>
        <taxon>Bacillota</taxon>
        <taxon>Bacilli</taxon>
        <taxon>Bacillales</taxon>
        <taxon>Bacillaceae</taxon>
        <taxon>Bacillus</taxon>
    </lineage>
</organism>
<feature type="binding site" evidence="8">
    <location>
        <position position="123"/>
    </location>
    <ligand>
        <name>ATP</name>
        <dbReference type="ChEBI" id="CHEBI:30616"/>
    </ligand>
</feature>
<keyword evidence="5 8" id="KW-0547">Nucleotide-binding</keyword>
<dbReference type="EC" id="2.7.7.-" evidence="8"/>
<evidence type="ECO:0000256" key="3">
    <source>
        <dbReference type="ARBA" id="ARBA00022695"/>
    </source>
</evidence>
<feature type="binding site" evidence="8">
    <location>
        <position position="251"/>
    </location>
    <ligand>
        <name>Mg(2+)</name>
        <dbReference type="ChEBI" id="CHEBI:18420"/>
    </ligand>
</feature>
<feature type="binding site" evidence="8">
    <location>
        <position position="124"/>
    </location>
    <ligand>
        <name>ATP</name>
        <dbReference type="ChEBI" id="CHEBI:30616"/>
    </ligand>
</feature>
<comment type="catalytic activity">
    <reaction evidence="8">
        <text>L-histidyl-[protein] + UTP = N(tele)-(5'-uridylyl)-L-histidyl-[protein] + diphosphate</text>
        <dbReference type="Rhea" id="RHEA:83891"/>
        <dbReference type="Rhea" id="RHEA-COMP:9745"/>
        <dbReference type="Rhea" id="RHEA-COMP:20239"/>
        <dbReference type="ChEBI" id="CHEBI:29979"/>
        <dbReference type="ChEBI" id="CHEBI:33019"/>
        <dbReference type="ChEBI" id="CHEBI:46398"/>
        <dbReference type="ChEBI" id="CHEBI:233474"/>
    </reaction>
</comment>
<comment type="cofactor">
    <cofactor evidence="8">
        <name>Mg(2+)</name>
        <dbReference type="ChEBI" id="CHEBI:18420"/>
    </cofactor>
    <cofactor evidence="8">
        <name>Mn(2+)</name>
        <dbReference type="ChEBI" id="CHEBI:29035"/>
    </cofactor>
</comment>
<dbReference type="GO" id="GO:0005524">
    <property type="term" value="F:ATP binding"/>
    <property type="evidence" value="ECO:0007669"/>
    <property type="project" value="UniProtKB-UniRule"/>
</dbReference>
<evidence type="ECO:0000256" key="2">
    <source>
        <dbReference type="ARBA" id="ARBA00022679"/>
    </source>
</evidence>
<keyword evidence="7 8" id="KW-0460">Magnesium</keyword>
<evidence type="ECO:0000256" key="8">
    <source>
        <dbReference type="HAMAP-Rule" id="MF_00692"/>
    </source>
</evidence>
<dbReference type="GO" id="GO:0070733">
    <property type="term" value="F:AMPylase activity"/>
    <property type="evidence" value="ECO:0007669"/>
    <property type="project" value="UniProtKB-EC"/>
</dbReference>
<dbReference type="RefSeq" id="WP_151571849.1">
    <property type="nucleotide sequence ID" value="NZ_WBOT01000001.1"/>
</dbReference>
<keyword evidence="4 8" id="KW-0479">Metal-binding</keyword>
<dbReference type="Pfam" id="PF02696">
    <property type="entry name" value="SelO"/>
    <property type="match status" value="1"/>
</dbReference>
<feature type="binding site" evidence="8">
    <location>
        <position position="91"/>
    </location>
    <ligand>
        <name>ATP</name>
        <dbReference type="ChEBI" id="CHEBI:30616"/>
    </ligand>
</feature>
<feature type="binding site" evidence="8">
    <location>
        <position position="92"/>
    </location>
    <ligand>
        <name>ATP</name>
        <dbReference type="ChEBI" id="CHEBI:30616"/>
    </ligand>
</feature>
<comment type="catalytic activity">
    <reaction evidence="8">
        <text>L-tyrosyl-[protein] + ATP = O-(5'-adenylyl)-L-tyrosyl-[protein] + diphosphate</text>
        <dbReference type="Rhea" id="RHEA:54288"/>
        <dbReference type="Rhea" id="RHEA-COMP:10136"/>
        <dbReference type="Rhea" id="RHEA-COMP:13846"/>
        <dbReference type="ChEBI" id="CHEBI:30616"/>
        <dbReference type="ChEBI" id="CHEBI:33019"/>
        <dbReference type="ChEBI" id="CHEBI:46858"/>
        <dbReference type="ChEBI" id="CHEBI:83624"/>
        <dbReference type="EC" id="2.7.7.108"/>
    </reaction>
</comment>
<feature type="active site" description="Proton acceptor" evidence="8">
    <location>
        <position position="250"/>
    </location>
</feature>
<feature type="binding site" evidence="8">
    <location>
        <position position="111"/>
    </location>
    <ligand>
        <name>ATP</name>
        <dbReference type="ChEBI" id="CHEBI:30616"/>
    </ligand>
</feature>
<evidence type="ECO:0000256" key="7">
    <source>
        <dbReference type="ARBA" id="ARBA00022842"/>
    </source>
</evidence>
<evidence type="ECO:0000256" key="6">
    <source>
        <dbReference type="ARBA" id="ARBA00022840"/>
    </source>
</evidence>
<keyword evidence="8" id="KW-0464">Manganese</keyword>
<evidence type="ECO:0000256" key="5">
    <source>
        <dbReference type="ARBA" id="ARBA00022741"/>
    </source>
</evidence>
<dbReference type="GO" id="GO:0000287">
    <property type="term" value="F:magnesium ion binding"/>
    <property type="evidence" value="ECO:0007669"/>
    <property type="project" value="UniProtKB-UniRule"/>
</dbReference>
<proteinExistence type="inferred from homology"/>
<comment type="catalytic activity">
    <reaction evidence="8">
        <text>L-seryl-[protein] + UTP = O-(5'-uridylyl)-L-seryl-[protein] + diphosphate</text>
        <dbReference type="Rhea" id="RHEA:64604"/>
        <dbReference type="Rhea" id="RHEA-COMP:9863"/>
        <dbReference type="Rhea" id="RHEA-COMP:16635"/>
        <dbReference type="ChEBI" id="CHEBI:29999"/>
        <dbReference type="ChEBI" id="CHEBI:33019"/>
        <dbReference type="ChEBI" id="CHEBI:46398"/>
        <dbReference type="ChEBI" id="CHEBI:156051"/>
    </reaction>
</comment>
<comment type="function">
    <text evidence="8">Nucleotidyltransferase involved in the post-translational modification of proteins. It can catalyze the addition of adenosine monophosphate (AMP) or uridine monophosphate (UMP) to a protein, resulting in modifications known as AMPylation and UMPylation.</text>
</comment>
<sequence>MKDKYGWNFDNSYVNLPPIFYKKMDANPVSDPKVVIFNKPLADSLQLDSDLLQKADGAEILSGSRFPEHAEPLAQAYAGHQFAHFNMLGDGRAVLMGEQVTEEKRMDIQLKGSGRTPFSRGGDGRAAIGPMLREYIISEAMHALQIPTTRSLAVTLTGDNIQRERVLPGAVLTRVASSHLRVGTFQYAAAFGNKDDLQALASYAIDRHYPSVKNSSNPNLSFLEEVIKRQAELVANWQLVGFIHGVMNTDNMAISGETIDYGPCAFMDEYDPSTVFSSIDREGRYAYGNQPYMAAWNLARFAESLLPILDDHEEKALELAQEAISGFSAAFEMKWLEGMRKKLGLFHDEKEDANLIKELLEIMHKHHADFTNTFLALTFHLHAENLLFNEEDFMNWHEKWQKRLSRQTNSKEEVQELMKKHNPAVIPRNHLVEEALKAAEESGKYEVMNELLQVLSQPYSHSRAIQQKYRNAPAATDQPYVTYCGT</sequence>
<feature type="binding site" evidence="8">
    <location>
        <position position="260"/>
    </location>
    <ligand>
        <name>ATP</name>
        <dbReference type="ChEBI" id="CHEBI:30616"/>
    </ligand>
</feature>
<keyword evidence="10" id="KW-1185">Reference proteome</keyword>
<comment type="similarity">
    <text evidence="1 8">Belongs to the SELO family.</text>
</comment>
<dbReference type="Proteomes" id="UP000441354">
    <property type="component" value="Unassembled WGS sequence"/>
</dbReference>
<comment type="catalytic activity">
    <reaction evidence="8">
        <text>L-seryl-[protein] + ATP = 3-O-(5'-adenylyl)-L-seryl-[protein] + diphosphate</text>
        <dbReference type="Rhea" id="RHEA:58120"/>
        <dbReference type="Rhea" id="RHEA-COMP:9863"/>
        <dbReference type="Rhea" id="RHEA-COMP:15073"/>
        <dbReference type="ChEBI" id="CHEBI:29999"/>
        <dbReference type="ChEBI" id="CHEBI:30616"/>
        <dbReference type="ChEBI" id="CHEBI:33019"/>
        <dbReference type="ChEBI" id="CHEBI:142516"/>
        <dbReference type="EC" id="2.7.7.108"/>
    </reaction>
</comment>
<accession>A0A7V7UWP1</accession>
<dbReference type="PANTHER" id="PTHR12153">
    <property type="entry name" value="SELENOPROTEIN O"/>
    <property type="match status" value="1"/>
</dbReference>
<evidence type="ECO:0000256" key="4">
    <source>
        <dbReference type="ARBA" id="ARBA00022723"/>
    </source>
</evidence>
<dbReference type="NCBIfam" id="NF000658">
    <property type="entry name" value="PRK00029.1"/>
    <property type="match status" value="1"/>
</dbReference>
<keyword evidence="3 8" id="KW-0548">Nucleotidyltransferase</keyword>
<gene>
    <name evidence="8" type="primary">ydiU</name>
    <name evidence="8" type="synonym">selO</name>
    <name evidence="9" type="ORF">F7732_00940</name>
</gene>
<keyword evidence="2 8" id="KW-0808">Transferase</keyword>
<comment type="catalytic activity">
    <reaction evidence="8">
        <text>L-threonyl-[protein] + ATP = 3-O-(5'-adenylyl)-L-threonyl-[protein] + diphosphate</text>
        <dbReference type="Rhea" id="RHEA:54292"/>
        <dbReference type="Rhea" id="RHEA-COMP:11060"/>
        <dbReference type="Rhea" id="RHEA-COMP:13847"/>
        <dbReference type="ChEBI" id="CHEBI:30013"/>
        <dbReference type="ChEBI" id="CHEBI:30616"/>
        <dbReference type="ChEBI" id="CHEBI:33019"/>
        <dbReference type="ChEBI" id="CHEBI:138113"/>
        <dbReference type="EC" id="2.7.7.108"/>
    </reaction>
</comment>
<dbReference type="EC" id="2.7.7.108" evidence="8"/>
<dbReference type="EMBL" id="WBOT01000001">
    <property type="protein sequence ID" value="KAB2335166.1"/>
    <property type="molecule type" value="Genomic_DNA"/>
</dbReference>
<feature type="binding site" evidence="8">
    <location>
        <position position="260"/>
    </location>
    <ligand>
        <name>Mg(2+)</name>
        <dbReference type="ChEBI" id="CHEBI:18420"/>
    </ligand>
</feature>
<evidence type="ECO:0000313" key="9">
    <source>
        <dbReference type="EMBL" id="KAB2335166.1"/>
    </source>
</evidence>
<comment type="caution">
    <text evidence="9">The sequence shown here is derived from an EMBL/GenBank/DDBJ whole genome shotgun (WGS) entry which is preliminary data.</text>
</comment>
<dbReference type="OrthoDB" id="9773505at2"/>
<feature type="binding site" evidence="8">
    <location>
        <position position="89"/>
    </location>
    <ligand>
        <name>ATP</name>
        <dbReference type="ChEBI" id="CHEBI:30616"/>
    </ligand>
</feature>
<dbReference type="HAMAP" id="MF_00692">
    <property type="entry name" value="SelO"/>
    <property type="match status" value="1"/>
</dbReference>
<comment type="catalytic activity">
    <reaction evidence="8">
        <text>L-tyrosyl-[protein] + UTP = O-(5'-uridylyl)-L-tyrosyl-[protein] + diphosphate</text>
        <dbReference type="Rhea" id="RHEA:83887"/>
        <dbReference type="Rhea" id="RHEA-COMP:10136"/>
        <dbReference type="Rhea" id="RHEA-COMP:20238"/>
        <dbReference type="ChEBI" id="CHEBI:33019"/>
        <dbReference type="ChEBI" id="CHEBI:46398"/>
        <dbReference type="ChEBI" id="CHEBI:46858"/>
        <dbReference type="ChEBI" id="CHEBI:90602"/>
    </reaction>
</comment>
<dbReference type="PANTHER" id="PTHR12153:SF15">
    <property type="entry name" value="PROTEIN ADENYLYLTRANSFERASE SELO, MITOCHONDRIAL"/>
    <property type="match status" value="1"/>
</dbReference>
<protein>
    <recommendedName>
        <fullName evidence="8">Protein nucleotidyltransferase YdiU</fullName>
        <ecNumber evidence="8">2.7.7.-</ecNumber>
    </recommendedName>
    <alternativeName>
        <fullName evidence="8">Protein adenylyltransferase YdiU</fullName>
        <ecNumber evidence="8">2.7.7.108</ecNumber>
    </alternativeName>
    <alternativeName>
        <fullName evidence="8">Protein uridylyltransferase YdiU</fullName>
        <ecNumber evidence="8">2.7.7.-</ecNumber>
    </alternativeName>
</protein>
<dbReference type="GO" id="GO:0030145">
    <property type="term" value="F:manganese ion binding"/>
    <property type="evidence" value="ECO:0007669"/>
    <property type="project" value="UniProtKB-UniRule"/>
</dbReference>
<evidence type="ECO:0000313" key="10">
    <source>
        <dbReference type="Proteomes" id="UP000441354"/>
    </source>
</evidence>
<reference evidence="9 10" key="1">
    <citation type="journal article" date="2014" name="Arch. Microbiol.">
        <title>Bacillus mesophilum sp. nov., strain IITR-54T, a novel 4-chlorobiphenyl dechlorinating bacterium.</title>
        <authorList>
            <person name="Manickam N."/>
            <person name="Singh N.K."/>
            <person name="Bajaj A."/>
            <person name="Kumar R.M."/>
            <person name="Kaur G."/>
            <person name="Kaur N."/>
            <person name="Bala M."/>
            <person name="Kumar A."/>
            <person name="Mayilraj S."/>
        </authorList>
    </citation>
    <scope>NUCLEOTIDE SEQUENCE [LARGE SCALE GENOMIC DNA]</scope>
    <source>
        <strain evidence="9 10">IITR-54</strain>
    </source>
</reference>
<dbReference type="InterPro" id="IPR003846">
    <property type="entry name" value="SelO"/>
</dbReference>